<accession>R0G0A0</accession>
<dbReference type="Proteomes" id="UP000029121">
    <property type="component" value="Unassembled WGS sequence"/>
</dbReference>
<evidence type="ECO:0000313" key="2">
    <source>
        <dbReference type="Proteomes" id="UP000029121"/>
    </source>
</evidence>
<keyword evidence="2" id="KW-1185">Reference proteome</keyword>
<proteinExistence type="predicted"/>
<name>R0G0A0_9BRAS</name>
<organism evidence="1 2">
    <name type="scientific">Capsella rubella</name>
    <dbReference type="NCBI Taxonomy" id="81985"/>
    <lineage>
        <taxon>Eukaryota</taxon>
        <taxon>Viridiplantae</taxon>
        <taxon>Streptophyta</taxon>
        <taxon>Embryophyta</taxon>
        <taxon>Tracheophyta</taxon>
        <taxon>Spermatophyta</taxon>
        <taxon>Magnoliopsida</taxon>
        <taxon>eudicotyledons</taxon>
        <taxon>Gunneridae</taxon>
        <taxon>Pentapetalae</taxon>
        <taxon>rosids</taxon>
        <taxon>malvids</taxon>
        <taxon>Brassicales</taxon>
        <taxon>Brassicaceae</taxon>
        <taxon>Camelineae</taxon>
        <taxon>Capsella</taxon>
    </lineage>
</organism>
<evidence type="ECO:0000313" key="1">
    <source>
        <dbReference type="EMBL" id="EOA28837.1"/>
    </source>
</evidence>
<gene>
    <name evidence="1" type="ORF">CARUB_v10025081mg</name>
</gene>
<dbReference type="EMBL" id="KB870808">
    <property type="protein sequence ID" value="EOA28837.1"/>
    <property type="molecule type" value="Genomic_DNA"/>
</dbReference>
<reference evidence="2" key="1">
    <citation type="journal article" date="2013" name="Nat. Genet.">
        <title>The Capsella rubella genome and the genomic consequences of rapid mating system evolution.</title>
        <authorList>
            <person name="Slotte T."/>
            <person name="Hazzouri K.M."/>
            <person name="Agren J.A."/>
            <person name="Koenig D."/>
            <person name="Maumus F."/>
            <person name="Guo Y.L."/>
            <person name="Steige K."/>
            <person name="Platts A.E."/>
            <person name="Escobar J.S."/>
            <person name="Newman L.K."/>
            <person name="Wang W."/>
            <person name="Mandakova T."/>
            <person name="Vello E."/>
            <person name="Smith L.M."/>
            <person name="Henz S.R."/>
            <person name="Steffen J."/>
            <person name="Takuno S."/>
            <person name="Brandvain Y."/>
            <person name="Coop G."/>
            <person name="Andolfatto P."/>
            <person name="Hu T.T."/>
            <person name="Blanchette M."/>
            <person name="Clark R.M."/>
            <person name="Quesneville H."/>
            <person name="Nordborg M."/>
            <person name="Gaut B.S."/>
            <person name="Lysak M.A."/>
            <person name="Jenkins J."/>
            <person name="Grimwood J."/>
            <person name="Chapman J."/>
            <person name="Prochnik S."/>
            <person name="Shu S."/>
            <person name="Rokhsar D."/>
            <person name="Schmutz J."/>
            <person name="Weigel D."/>
            <person name="Wright S.I."/>
        </authorList>
    </citation>
    <scope>NUCLEOTIDE SEQUENCE [LARGE SCALE GENOMIC DNA]</scope>
    <source>
        <strain evidence="2">cv. Monte Gargano</strain>
    </source>
</reference>
<dbReference type="AlphaFoldDB" id="R0G0A0"/>
<protein>
    <submittedName>
        <fullName evidence="1">Uncharacterized protein</fullName>
    </submittedName>
</protein>
<dbReference type="STRING" id="81985.R0G0A0"/>
<sequence length="55" mass="6120">MNIKKGVYASLESAFEPLHLLEFVKATKAWNGEKDKISLIEFDGGYDAVGSKMEL</sequence>